<dbReference type="InterPro" id="IPR013083">
    <property type="entry name" value="Znf_RING/FYVE/PHD"/>
</dbReference>
<feature type="compositionally biased region" description="Acidic residues" evidence="1">
    <location>
        <begin position="1"/>
        <end position="34"/>
    </location>
</feature>
<protein>
    <submittedName>
        <fullName evidence="2">Uncharacterized protein</fullName>
    </submittedName>
</protein>
<dbReference type="SUPFAM" id="SSF57850">
    <property type="entry name" value="RING/U-box"/>
    <property type="match status" value="1"/>
</dbReference>
<sequence length="165" mass="18600">MGYKDEMEDDDDYEDEMEDDGDFKDEMLEEMENDDMTHRSENSYKVLSESDIKERQEDDITSVASALSLSRAASTLVLGHYNWNVNSAKEAWFEDEDKVRETVGLLPASGPMVVEFPNKSRKVKCRICLEACPSEKMKSAGCGHLFCCECWGGYIRISIADGPGV</sequence>
<evidence type="ECO:0000256" key="1">
    <source>
        <dbReference type="SAM" id="MobiDB-lite"/>
    </source>
</evidence>
<accession>A0AAW1XR27</accession>
<gene>
    <name evidence="2" type="ORF">M0R45_015584</name>
</gene>
<organism evidence="2 3">
    <name type="scientific">Rubus argutus</name>
    <name type="common">Southern blackberry</name>
    <dbReference type="NCBI Taxonomy" id="59490"/>
    <lineage>
        <taxon>Eukaryota</taxon>
        <taxon>Viridiplantae</taxon>
        <taxon>Streptophyta</taxon>
        <taxon>Embryophyta</taxon>
        <taxon>Tracheophyta</taxon>
        <taxon>Spermatophyta</taxon>
        <taxon>Magnoliopsida</taxon>
        <taxon>eudicotyledons</taxon>
        <taxon>Gunneridae</taxon>
        <taxon>Pentapetalae</taxon>
        <taxon>rosids</taxon>
        <taxon>fabids</taxon>
        <taxon>Rosales</taxon>
        <taxon>Rosaceae</taxon>
        <taxon>Rosoideae</taxon>
        <taxon>Rosoideae incertae sedis</taxon>
        <taxon>Rubus</taxon>
    </lineage>
</organism>
<dbReference type="AlphaFoldDB" id="A0AAW1XR27"/>
<dbReference type="EMBL" id="JBEDUW010000003">
    <property type="protein sequence ID" value="KAK9938869.1"/>
    <property type="molecule type" value="Genomic_DNA"/>
</dbReference>
<proteinExistence type="predicted"/>
<evidence type="ECO:0000313" key="3">
    <source>
        <dbReference type="Proteomes" id="UP001457282"/>
    </source>
</evidence>
<reference evidence="2 3" key="1">
    <citation type="journal article" date="2023" name="G3 (Bethesda)">
        <title>A chromosome-length genome assembly and annotation of blackberry (Rubus argutus, cv. 'Hillquist').</title>
        <authorList>
            <person name="Bruna T."/>
            <person name="Aryal R."/>
            <person name="Dudchenko O."/>
            <person name="Sargent D.J."/>
            <person name="Mead D."/>
            <person name="Buti M."/>
            <person name="Cavallini A."/>
            <person name="Hytonen T."/>
            <person name="Andres J."/>
            <person name="Pham M."/>
            <person name="Weisz D."/>
            <person name="Mascagni F."/>
            <person name="Usai G."/>
            <person name="Natali L."/>
            <person name="Bassil N."/>
            <person name="Fernandez G.E."/>
            <person name="Lomsadze A."/>
            <person name="Armour M."/>
            <person name="Olukolu B."/>
            <person name="Poorten T."/>
            <person name="Britton C."/>
            <person name="Davik J."/>
            <person name="Ashrafi H."/>
            <person name="Aiden E.L."/>
            <person name="Borodovsky M."/>
            <person name="Worthington M."/>
        </authorList>
    </citation>
    <scope>NUCLEOTIDE SEQUENCE [LARGE SCALE GENOMIC DNA]</scope>
    <source>
        <strain evidence="2">PI 553951</strain>
    </source>
</reference>
<dbReference type="Gene3D" id="3.30.40.10">
    <property type="entry name" value="Zinc/RING finger domain, C3HC4 (zinc finger)"/>
    <property type="match status" value="1"/>
</dbReference>
<comment type="caution">
    <text evidence="2">The sequence shown here is derived from an EMBL/GenBank/DDBJ whole genome shotgun (WGS) entry which is preliminary data.</text>
</comment>
<feature type="compositionally biased region" description="Basic and acidic residues" evidence="1">
    <location>
        <begin position="35"/>
        <end position="51"/>
    </location>
</feature>
<dbReference type="Proteomes" id="UP001457282">
    <property type="component" value="Unassembled WGS sequence"/>
</dbReference>
<name>A0AAW1XR27_RUBAR</name>
<evidence type="ECO:0000313" key="2">
    <source>
        <dbReference type="EMBL" id="KAK9938869.1"/>
    </source>
</evidence>
<keyword evidence="3" id="KW-1185">Reference proteome</keyword>
<feature type="region of interest" description="Disordered" evidence="1">
    <location>
        <begin position="1"/>
        <end position="51"/>
    </location>
</feature>